<dbReference type="EMBL" id="CM001023">
    <property type="protein sequence ID" value="EAZ80723.2"/>
    <property type="molecule type" value="Genomic_DNA"/>
</dbReference>
<dbReference type="Proteomes" id="UP000003919">
    <property type="component" value="Chromosome"/>
</dbReference>
<reference evidence="1 2" key="1">
    <citation type="journal article" date="2011" name="J. Bacteriol.">
        <title>Complete genome sequence of Algoriphagus sp. PR1, bacterial prey of a colony-forming choanoflagellate.</title>
        <authorList>
            <person name="Alegado R.A."/>
            <person name="Ferriera S."/>
            <person name="Nusbaum C."/>
            <person name="Young S.K."/>
            <person name="Zeng Q."/>
            <person name="Imamovic A."/>
            <person name="Fairclough S.R."/>
            <person name="King N."/>
        </authorList>
    </citation>
    <scope>NUCLEOTIDE SEQUENCE [LARGE SCALE GENOMIC DNA]</scope>
    <source>
        <strain evidence="1 2">PR1</strain>
    </source>
</reference>
<protein>
    <submittedName>
        <fullName evidence="1">Uncharacterized protein</fullName>
    </submittedName>
</protein>
<sequence>MDQSFDPRMGGVRSLEETNNCNLFAVNLNQVMDWLQDHDFPKAFEKEPCSIPLLLFVPNFSTKHLLFHYDGTTQSANLIKGFLQLFQNKISKSKATVISPSFIPKSRLKEEQELIEMISSATSETSFIKLNFLKIGDFWSYAVKHQCTLLVTSKTYQLELSKVLFSFYEGSLWDDNLSFYLAQ</sequence>
<dbReference type="eggNOG" id="ENOG502ZKT1">
    <property type="taxonomic scope" value="Bacteria"/>
</dbReference>
<gene>
    <name evidence="1" type="ORF">ALPR1_07355</name>
</gene>
<name>A3HZN7_9BACT</name>
<evidence type="ECO:0000313" key="1">
    <source>
        <dbReference type="EMBL" id="EAZ80723.2"/>
    </source>
</evidence>
<organism evidence="1 2">
    <name type="scientific">Algoriphagus machipongonensis</name>
    <dbReference type="NCBI Taxonomy" id="388413"/>
    <lineage>
        <taxon>Bacteria</taxon>
        <taxon>Pseudomonadati</taxon>
        <taxon>Bacteroidota</taxon>
        <taxon>Cytophagia</taxon>
        <taxon>Cytophagales</taxon>
        <taxon>Cyclobacteriaceae</taxon>
        <taxon>Algoriphagus</taxon>
    </lineage>
</organism>
<dbReference type="AlphaFoldDB" id="A3HZN7"/>
<dbReference type="STRING" id="388413.ALPR1_07355"/>
<dbReference type="EMBL" id="AAXU02000001">
    <property type="protein sequence ID" value="EAZ80723.2"/>
    <property type="molecule type" value="Genomic_DNA"/>
</dbReference>
<comment type="caution">
    <text evidence="1">The sequence shown here is derived from an EMBL/GenBank/DDBJ whole genome shotgun (WGS) entry which is preliminary data.</text>
</comment>
<dbReference type="HOGENOM" id="CLU_114000_0_0_10"/>
<evidence type="ECO:0000313" key="2">
    <source>
        <dbReference type="Proteomes" id="UP000003919"/>
    </source>
</evidence>
<keyword evidence="2" id="KW-1185">Reference proteome</keyword>
<accession>A3HZN7</accession>
<proteinExistence type="predicted"/>